<dbReference type="NCBIfam" id="TIGR00229">
    <property type="entry name" value="sensory_box"/>
    <property type="match status" value="1"/>
</dbReference>
<keyword evidence="9" id="KW-1185">Reference proteome</keyword>
<feature type="compositionally biased region" description="Low complexity" evidence="5">
    <location>
        <begin position="60"/>
        <end position="70"/>
    </location>
</feature>
<dbReference type="Pfam" id="PF00989">
    <property type="entry name" value="PAS"/>
    <property type="match status" value="1"/>
</dbReference>
<dbReference type="SMART" id="SM00091">
    <property type="entry name" value="PAS"/>
    <property type="match status" value="1"/>
</dbReference>
<dbReference type="InterPro" id="IPR051140">
    <property type="entry name" value="GATA_TF"/>
</dbReference>
<feature type="region of interest" description="Disordered" evidence="5">
    <location>
        <begin position="60"/>
        <end position="121"/>
    </location>
</feature>
<dbReference type="Gene3D" id="3.30.450.20">
    <property type="entry name" value="PAS domain"/>
    <property type="match status" value="1"/>
</dbReference>
<dbReference type="SUPFAM" id="SSF55785">
    <property type="entry name" value="PYP-like sensor domain (PAS domain)"/>
    <property type="match status" value="1"/>
</dbReference>
<feature type="domain" description="PAS" evidence="6">
    <location>
        <begin position="301"/>
        <end position="365"/>
    </location>
</feature>
<feature type="region of interest" description="Disordered" evidence="5">
    <location>
        <begin position="778"/>
        <end position="856"/>
    </location>
</feature>
<evidence type="ECO:0000256" key="4">
    <source>
        <dbReference type="PROSITE-ProRule" id="PRU00094"/>
    </source>
</evidence>
<dbReference type="CDD" id="cd00202">
    <property type="entry name" value="ZnF_GATA"/>
    <property type="match status" value="1"/>
</dbReference>
<dbReference type="InterPro" id="IPR035965">
    <property type="entry name" value="PAS-like_dom_sf"/>
</dbReference>
<evidence type="ECO:0000256" key="5">
    <source>
        <dbReference type="SAM" id="MobiDB-lite"/>
    </source>
</evidence>
<keyword evidence="3" id="KW-0862">Zinc</keyword>
<gene>
    <name evidence="8" type="ORF">A4X06_0g5880</name>
</gene>
<evidence type="ECO:0000259" key="6">
    <source>
        <dbReference type="PROSITE" id="PS50112"/>
    </source>
</evidence>
<dbReference type="Pfam" id="PF00320">
    <property type="entry name" value="GATA"/>
    <property type="match status" value="1"/>
</dbReference>
<dbReference type="CDD" id="cd00130">
    <property type="entry name" value="PAS"/>
    <property type="match status" value="1"/>
</dbReference>
<feature type="region of interest" description="Disordered" evidence="5">
    <location>
        <begin position="639"/>
        <end position="689"/>
    </location>
</feature>
<dbReference type="GO" id="GO:0008270">
    <property type="term" value="F:zinc ion binding"/>
    <property type="evidence" value="ECO:0007669"/>
    <property type="project" value="UniProtKB-KW"/>
</dbReference>
<evidence type="ECO:0000256" key="1">
    <source>
        <dbReference type="ARBA" id="ARBA00022723"/>
    </source>
</evidence>
<protein>
    <recommendedName>
        <fullName evidence="10">White collar 2 protein</fullName>
    </recommendedName>
</protein>
<feature type="compositionally biased region" description="Polar residues" evidence="5">
    <location>
        <begin position="377"/>
        <end position="393"/>
    </location>
</feature>
<evidence type="ECO:0000256" key="3">
    <source>
        <dbReference type="ARBA" id="ARBA00022833"/>
    </source>
</evidence>
<dbReference type="InterPro" id="IPR013767">
    <property type="entry name" value="PAS_fold"/>
</dbReference>
<dbReference type="PROSITE" id="PS50112">
    <property type="entry name" value="PAS"/>
    <property type="match status" value="1"/>
</dbReference>
<evidence type="ECO:0000256" key="2">
    <source>
        <dbReference type="ARBA" id="ARBA00022771"/>
    </source>
</evidence>
<name>A0A8X7SVG4_9BASI</name>
<sequence length="931" mass="99193">MYGEDTQSDERQSRTAHLGPSIMTTSMSEADLQNILGSFSAGNSNPAGWPANATFLDHTANQQQQSASAQGSGGQNMMFTSAPGPFARAVPHPDAMSHPFAPAPHMGGMQSHIPPDYRYHSSDFGQQLATSIGVGIGAGSSGGGSSTGGQMMMTPAMMDTLFQQQHQQHQQQQQQQQHQHQQQQQQLQQQQQQQLQQQQQMQMQEQKQQQQQEQQQQQQQQHEQQQQQQHEQEQQQGQHQQQQPDQQQDGFSIPLPPFFGGEEEGSAAAVGAGAGASNSATAAAAGAIVSDFTKRKGWSTRIVEELLDFVHVLDFSGRILFAAPGVVSITGWKPEELVGKEVVEFIHPNDRMPFVREFAKLVDAFLASQQTPLEQQGGFSQMQTDGPNPSPSSMGKRKASAISKGKGKGRANDSGADFSGIEANVGLFSDPSTASAAASTSTRPTTVFGAPLAPSTTNATPPADLLFYYRFAKKPLPRRADLLRTKSLSRLTFADALASGNVKMGTPGPSILRPGMGGRLPSHAAALSRSASRFTGSDAGSGLFDDGSGIDSNTGMSLDGFDGMGMMMGGTGMGRGSSTIAMSTPGLMKHTTPSRPGGGVVEGSDDEGGAHDPYVDREWVVFEVAGHVYVPPPDAFTAAAYGPDGDDNRDLPAGRTSADLGERRRSTEANRRDHADEIGPSSIKPNEWPPEAVDNVRCVFCSCRVYPSKNVTMFDSFLELKVENERLRNLLGEADAAAPGQGQGEDWRNEDGSLGPGVGDTSLDAGFVGDILASLDDDFDDKSHRQRPSITALSRGPSVMGHGSGMGSPTSPVRPLGSTAILDDEDELSGYQQGSGMDGGSTDDIKRKSKKMRTEEGDHVCTDCGRVDSPEWRKGPLGPKTLCNACGLRWAKKIKRKGGDPNATASAMAQATANAGRLVPTSPTYSSTQNS</sequence>
<comment type="caution">
    <text evidence="8">The sequence shown here is derived from an EMBL/GenBank/DDBJ whole genome shotgun (WGS) entry which is preliminary data.</text>
</comment>
<reference evidence="8" key="2">
    <citation type="journal article" date="2019" name="IMA Fungus">
        <title>Genome sequencing and comparison of five Tilletia species to identify candidate genes for the detection of regulated species infecting wheat.</title>
        <authorList>
            <person name="Nguyen H.D.T."/>
            <person name="Sultana T."/>
            <person name="Kesanakurti P."/>
            <person name="Hambleton S."/>
        </authorList>
    </citation>
    <scope>NUCLEOTIDE SEQUENCE</scope>
    <source>
        <strain evidence="8">DAOMC 236426</strain>
    </source>
</reference>
<dbReference type="PANTHER" id="PTHR45658:SF18">
    <property type="entry name" value="PROTEIN GAT2"/>
    <property type="match status" value="1"/>
</dbReference>
<evidence type="ECO:0000313" key="9">
    <source>
        <dbReference type="Proteomes" id="UP000077684"/>
    </source>
</evidence>
<feature type="compositionally biased region" description="Low complexity" evidence="5">
    <location>
        <begin position="902"/>
        <end position="915"/>
    </location>
</feature>
<feature type="region of interest" description="Disordered" evidence="5">
    <location>
        <begin position="897"/>
        <end position="931"/>
    </location>
</feature>
<evidence type="ECO:0000259" key="7">
    <source>
        <dbReference type="PROSITE" id="PS50114"/>
    </source>
</evidence>
<feature type="region of interest" description="Disordered" evidence="5">
    <location>
        <begin position="222"/>
        <end position="267"/>
    </location>
</feature>
<feature type="domain" description="GATA-type" evidence="7">
    <location>
        <begin position="855"/>
        <end position="888"/>
    </location>
</feature>
<dbReference type="AlphaFoldDB" id="A0A8X7SVG4"/>
<feature type="region of interest" description="Disordered" evidence="5">
    <location>
        <begin position="1"/>
        <end position="25"/>
    </location>
</feature>
<reference evidence="8" key="1">
    <citation type="submission" date="2016-04" db="EMBL/GenBank/DDBJ databases">
        <authorList>
            <person name="Nguyen H.D."/>
            <person name="Samba Siva P."/>
            <person name="Cullis J."/>
            <person name="Levesque C.A."/>
            <person name="Hambleton S."/>
        </authorList>
    </citation>
    <scope>NUCLEOTIDE SEQUENCE</scope>
    <source>
        <strain evidence="8">DAOMC 236426</strain>
    </source>
</reference>
<feature type="compositionally biased region" description="Basic residues" evidence="5">
    <location>
        <begin position="395"/>
        <end position="409"/>
    </location>
</feature>
<dbReference type="Gene3D" id="3.30.50.10">
    <property type="entry name" value="Erythroid Transcription Factor GATA-1, subunit A"/>
    <property type="match status" value="1"/>
</dbReference>
<dbReference type="PROSITE" id="PS00344">
    <property type="entry name" value="GATA_ZN_FINGER_1"/>
    <property type="match status" value="1"/>
</dbReference>
<dbReference type="EMBL" id="LWDE02000777">
    <property type="protein sequence ID" value="KAE8244966.1"/>
    <property type="molecule type" value="Genomic_DNA"/>
</dbReference>
<dbReference type="Proteomes" id="UP000077684">
    <property type="component" value="Unassembled WGS sequence"/>
</dbReference>
<proteinExistence type="predicted"/>
<keyword evidence="1" id="KW-0479">Metal-binding</keyword>
<dbReference type="SMART" id="SM00401">
    <property type="entry name" value="ZnF_GATA"/>
    <property type="match status" value="1"/>
</dbReference>
<organism evidence="8 9">
    <name type="scientific">Tilletia controversa</name>
    <name type="common">dwarf bunt fungus</name>
    <dbReference type="NCBI Taxonomy" id="13291"/>
    <lineage>
        <taxon>Eukaryota</taxon>
        <taxon>Fungi</taxon>
        <taxon>Dikarya</taxon>
        <taxon>Basidiomycota</taxon>
        <taxon>Ustilaginomycotina</taxon>
        <taxon>Exobasidiomycetes</taxon>
        <taxon>Tilletiales</taxon>
        <taxon>Tilletiaceae</taxon>
        <taxon>Tilletia</taxon>
    </lineage>
</organism>
<dbReference type="InterPro" id="IPR013088">
    <property type="entry name" value="Znf_NHR/GATA"/>
</dbReference>
<keyword evidence="2 4" id="KW-0863">Zinc-finger</keyword>
<dbReference type="PANTHER" id="PTHR45658">
    <property type="entry name" value="GATA TRANSCRIPTION FACTOR"/>
    <property type="match status" value="1"/>
</dbReference>
<dbReference type="SUPFAM" id="SSF57716">
    <property type="entry name" value="Glucocorticoid receptor-like (DNA-binding domain)"/>
    <property type="match status" value="1"/>
</dbReference>
<dbReference type="InterPro" id="IPR000014">
    <property type="entry name" value="PAS"/>
</dbReference>
<dbReference type="GO" id="GO:0006355">
    <property type="term" value="P:regulation of DNA-templated transcription"/>
    <property type="evidence" value="ECO:0007669"/>
    <property type="project" value="InterPro"/>
</dbReference>
<feature type="compositionally biased region" description="Basic and acidic residues" evidence="5">
    <location>
        <begin position="660"/>
        <end position="677"/>
    </location>
</feature>
<dbReference type="InterPro" id="IPR000679">
    <property type="entry name" value="Znf_GATA"/>
</dbReference>
<dbReference type="GO" id="GO:0043565">
    <property type="term" value="F:sequence-specific DNA binding"/>
    <property type="evidence" value="ECO:0007669"/>
    <property type="project" value="InterPro"/>
</dbReference>
<dbReference type="PROSITE" id="PS50114">
    <property type="entry name" value="GATA_ZN_FINGER_2"/>
    <property type="match status" value="1"/>
</dbReference>
<accession>A0A8X7SVG4</accession>
<evidence type="ECO:0008006" key="10">
    <source>
        <dbReference type="Google" id="ProtNLM"/>
    </source>
</evidence>
<feature type="compositionally biased region" description="Low complexity" evidence="5">
    <location>
        <begin position="222"/>
        <end position="248"/>
    </location>
</feature>
<feature type="region of interest" description="Disordered" evidence="5">
    <location>
        <begin position="377"/>
        <end position="415"/>
    </location>
</feature>
<feature type="compositionally biased region" description="Polar residues" evidence="5">
    <location>
        <begin position="921"/>
        <end position="931"/>
    </location>
</feature>
<evidence type="ECO:0000313" key="8">
    <source>
        <dbReference type="EMBL" id="KAE8244966.1"/>
    </source>
</evidence>